<protein>
    <submittedName>
        <fullName evidence="6">Act minimal PKS chain-length factor (CLF/KS beta)</fullName>
    </submittedName>
</protein>
<dbReference type="InterPro" id="IPR014031">
    <property type="entry name" value="Ketoacyl_synth_C"/>
</dbReference>
<feature type="domain" description="Ketosynthase family 3 (KS3)" evidence="5">
    <location>
        <begin position="7"/>
        <end position="407"/>
    </location>
</feature>
<evidence type="ECO:0000313" key="7">
    <source>
        <dbReference type="Proteomes" id="UP000199137"/>
    </source>
</evidence>
<evidence type="ECO:0000259" key="5">
    <source>
        <dbReference type="PROSITE" id="PS52004"/>
    </source>
</evidence>
<evidence type="ECO:0000256" key="2">
    <source>
        <dbReference type="ARBA" id="ARBA00022679"/>
    </source>
</evidence>
<keyword evidence="2 4" id="KW-0808">Transferase</keyword>
<dbReference type="RefSeq" id="WP_093574898.1">
    <property type="nucleotide sequence ID" value="NZ_FOWC01000007.1"/>
</dbReference>
<reference evidence="7" key="1">
    <citation type="submission" date="2016-10" db="EMBL/GenBank/DDBJ databases">
        <authorList>
            <person name="Varghese N."/>
            <person name="Submissions S."/>
        </authorList>
    </citation>
    <scope>NUCLEOTIDE SEQUENCE [LARGE SCALE GENOMIC DNA]</scope>
    <source>
        <strain evidence="7">DSM 44637</strain>
    </source>
</reference>
<dbReference type="Pfam" id="PF00109">
    <property type="entry name" value="ketoacyl-synt"/>
    <property type="match status" value="1"/>
</dbReference>
<dbReference type="SUPFAM" id="SSF53901">
    <property type="entry name" value="Thiolase-like"/>
    <property type="match status" value="2"/>
</dbReference>
<dbReference type="STRING" id="112413.SAMN05421854_107130"/>
<dbReference type="GO" id="GO:0006633">
    <property type="term" value="P:fatty acid biosynthetic process"/>
    <property type="evidence" value="ECO:0007669"/>
    <property type="project" value="TreeGrafter"/>
</dbReference>
<dbReference type="InterPro" id="IPR014030">
    <property type="entry name" value="Ketoacyl_synth_N"/>
</dbReference>
<dbReference type="Proteomes" id="UP000199137">
    <property type="component" value="Unassembled WGS sequence"/>
</dbReference>
<proteinExistence type="inferred from homology"/>
<dbReference type="InterPro" id="IPR016039">
    <property type="entry name" value="Thiolase-like"/>
</dbReference>
<evidence type="ECO:0000256" key="3">
    <source>
        <dbReference type="ARBA" id="ARBA00023315"/>
    </source>
</evidence>
<name>A0A1I5TLJ4_9PSEU</name>
<dbReference type="PANTHER" id="PTHR11712">
    <property type="entry name" value="POLYKETIDE SYNTHASE-RELATED"/>
    <property type="match status" value="1"/>
</dbReference>
<dbReference type="GO" id="GO:0004315">
    <property type="term" value="F:3-oxoacyl-[acyl-carrier-protein] synthase activity"/>
    <property type="evidence" value="ECO:0007669"/>
    <property type="project" value="TreeGrafter"/>
</dbReference>
<evidence type="ECO:0000256" key="1">
    <source>
        <dbReference type="ARBA" id="ARBA00008467"/>
    </source>
</evidence>
<dbReference type="Gene3D" id="3.40.47.10">
    <property type="match status" value="2"/>
</dbReference>
<sequence length="419" mass="43864">MITSGAVSGAVVTGMGVVAPTGIGVEEHWQAVLAGKSGIGRITRFDPSPYPVRLAGEVRDFDAAQRVPSRLVPQTDHWTHMAFVAADTALADTGVDLATLPEYEMAVVTASSSGGTAFGQREMQQLYRNGPSWVGAYQSIAWFYAATTGQISIRHGMRGPCGVLCAEQAGGLDAIGHARRMVADECRLVVTGGTDASLCPYGLITQMSVGKVSTVDDADRAYLPFDSAASGYLPGEGGAILVVEPAGVLGDREAYGAVLGYAAGFDPPPDSARPRVLRRVVERALADARVAPSDVDVVFADAAGTVDDDADEARAINEVFGPRRVLVTAPKTLTGRLYGGGAPLDVVTALLAMRDGVVPHTVGPKTLAPGCEDLDVVVEQPRERPVSVALVLSRGYGGFTAAMVLGRPDDHRIHWRKGS</sequence>
<accession>A0A1I5TLJ4</accession>
<comment type="similarity">
    <text evidence="1 4">Belongs to the thiolase-like superfamily. Beta-ketoacyl-ACP synthases family.</text>
</comment>
<dbReference type="InterPro" id="IPR000794">
    <property type="entry name" value="Beta-ketoacyl_synthase"/>
</dbReference>
<dbReference type="PROSITE" id="PS52004">
    <property type="entry name" value="KS3_2"/>
    <property type="match status" value="1"/>
</dbReference>
<evidence type="ECO:0000256" key="4">
    <source>
        <dbReference type="RuleBase" id="RU003694"/>
    </source>
</evidence>
<keyword evidence="3" id="KW-0012">Acyltransferase</keyword>
<evidence type="ECO:0000313" key="6">
    <source>
        <dbReference type="EMBL" id="SFP83206.1"/>
    </source>
</evidence>
<organism evidence="6 7">
    <name type="scientific">Amycolatopsis rubida</name>
    <dbReference type="NCBI Taxonomy" id="112413"/>
    <lineage>
        <taxon>Bacteria</taxon>
        <taxon>Bacillati</taxon>
        <taxon>Actinomycetota</taxon>
        <taxon>Actinomycetes</taxon>
        <taxon>Pseudonocardiales</taxon>
        <taxon>Pseudonocardiaceae</taxon>
        <taxon>Amycolatopsis</taxon>
    </lineage>
</organism>
<dbReference type="OrthoDB" id="416758at2"/>
<dbReference type="PANTHER" id="PTHR11712:SF322">
    <property type="entry name" value="POLYKETIDE BETA-KETOACYL SYNTHASE 2-RELATED"/>
    <property type="match status" value="1"/>
</dbReference>
<dbReference type="InterPro" id="IPR020841">
    <property type="entry name" value="PKS_Beta-ketoAc_synthase_dom"/>
</dbReference>
<gene>
    <name evidence="6" type="ORF">SAMN05421854_107130</name>
</gene>
<dbReference type="AlphaFoldDB" id="A0A1I5TLJ4"/>
<dbReference type="CDD" id="cd00832">
    <property type="entry name" value="CLF"/>
    <property type="match status" value="1"/>
</dbReference>
<dbReference type="Pfam" id="PF02801">
    <property type="entry name" value="Ketoacyl-synt_C"/>
    <property type="match status" value="1"/>
</dbReference>
<dbReference type="EMBL" id="FOWC01000007">
    <property type="protein sequence ID" value="SFP83206.1"/>
    <property type="molecule type" value="Genomic_DNA"/>
</dbReference>